<dbReference type="GO" id="GO:0000184">
    <property type="term" value="P:nuclear-transcribed mRNA catabolic process, nonsense-mediated decay"/>
    <property type="evidence" value="ECO:0007669"/>
    <property type="project" value="UniProtKB-KW"/>
</dbReference>
<reference evidence="4 5" key="1">
    <citation type="journal article" date="2014" name="Nat. Genet.">
        <title>Genome and transcriptome of the porcine whipworm Trichuris suis.</title>
        <authorList>
            <person name="Jex A.R."/>
            <person name="Nejsum P."/>
            <person name="Schwarz E.M."/>
            <person name="Hu L."/>
            <person name="Young N.D."/>
            <person name="Hall R.S."/>
            <person name="Korhonen P.K."/>
            <person name="Liao S."/>
            <person name="Thamsborg S."/>
            <person name="Xia J."/>
            <person name="Xu P."/>
            <person name="Wang S."/>
            <person name="Scheerlinck J.P."/>
            <person name="Hofmann A."/>
            <person name="Sternberg P.W."/>
            <person name="Wang J."/>
            <person name="Gasser R.B."/>
        </authorList>
    </citation>
    <scope>NUCLEOTIDE SEQUENCE [LARGE SCALE GENOMIC DNA]</scope>
    <source>
        <strain evidence="4">DCEP-RM93F</strain>
        <strain evidence="3">DCEP-RM93M</strain>
    </source>
</reference>
<protein>
    <recommendedName>
        <fullName evidence="2">DNA/RNA-binding domain-containing protein</fullName>
    </recommendedName>
</protein>
<dbReference type="GO" id="GO:0070034">
    <property type="term" value="F:telomerase RNA binding"/>
    <property type="evidence" value="ECO:0007669"/>
    <property type="project" value="TreeGrafter"/>
</dbReference>
<dbReference type="EMBL" id="KL363194">
    <property type="protein sequence ID" value="KFD56263.1"/>
    <property type="molecule type" value="Genomic_DNA"/>
</dbReference>
<dbReference type="Pfam" id="PF10373">
    <property type="entry name" value="EST1_DNA_bind"/>
    <property type="match status" value="1"/>
</dbReference>
<gene>
    <name evidence="3" type="ORF">M513_02718</name>
    <name evidence="4" type="ORF">M514_02718</name>
</gene>
<keyword evidence="1" id="KW-0866">Nonsense-mediated mRNA decay</keyword>
<name>A0A085NH67_9BILA</name>
<dbReference type="PANTHER" id="PTHR15696:SF7">
    <property type="entry name" value="NONSENSE-MEDIATED MRNA DECAY FACTOR"/>
    <property type="match status" value="1"/>
</dbReference>
<organism evidence="4">
    <name type="scientific">Trichuris suis</name>
    <name type="common">pig whipworm</name>
    <dbReference type="NCBI Taxonomy" id="68888"/>
    <lineage>
        <taxon>Eukaryota</taxon>
        <taxon>Metazoa</taxon>
        <taxon>Ecdysozoa</taxon>
        <taxon>Nematoda</taxon>
        <taxon>Enoplea</taxon>
        <taxon>Dorylaimia</taxon>
        <taxon>Trichinellida</taxon>
        <taxon>Trichuridae</taxon>
        <taxon>Trichuris</taxon>
    </lineage>
</organism>
<dbReference type="GO" id="GO:0042162">
    <property type="term" value="F:telomeric DNA binding"/>
    <property type="evidence" value="ECO:0007669"/>
    <property type="project" value="TreeGrafter"/>
</dbReference>
<dbReference type="EMBL" id="KL367501">
    <property type="protein sequence ID" value="KFD68813.1"/>
    <property type="molecule type" value="Genomic_DNA"/>
</dbReference>
<dbReference type="GO" id="GO:0005697">
    <property type="term" value="C:telomerase holoenzyme complex"/>
    <property type="evidence" value="ECO:0007669"/>
    <property type="project" value="TreeGrafter"/>
</dbReference>
<evidence type="ECO:0000313" key="3">
    <source>
        <dbReference type="EMBL" id="KFD56263.1"/>
    </source>
</evidence>
<evidence type="ECO:0000313" key="5">
    <source>
        <dbReference type="Proteomes" id="UP000030764"/>
    </source>
</evidence>
<dbReference type="InterPro" id="IPR011990">
    <property type="entry name" value="TPR-like_helical_dom_sf"/>
</dbReference>
<dbReference type="Proteomes" id="UP000030764">
    <property type="component" value="Unassembled WGS sequence"/>
</dbReference>
<dbReference type="PANTHER" id="PTHR15696">
    <property type="entry name" value="SMG-7 SUPPRESSOR WITH MORPHOLOGICAL EFFECT ON GENITALIA PROTEIN 7"/>
    <property type="match status" value="1"/>
</dbReference>
<dbReference type="InterPro" id="IPR045153">
    <property type="entry name" value="Est1/Ebs1-like"/>
</dbReference>
<dbReference type="Gene3D" id="1.25.40.10">
    <property type="entry name" value="Tetratricopeptide repeat domain"/>
    <property type="match status" value="1"/>
</dbReference>
<feature type="domain" description="DNA/RNA-binding" evidence="2">
    <location>
        <begin position="255"/>
        <end position="568"/>
    </location>
</feature>
<evidence type="ECO:0000313" key="4">
    <source>
        <dbReference type="EMBL" id="KFD68813.1"/>
    </source>
</evidence>
<dbReference type="Proteomes" id="UP000030758">
    <property type="component" value="Unassembled WGS sequence"/>
</dbReference>
<evidence type="ECO:0000256" key="1">
    <source>
        <dbReference type="ARBA" id="ARBA00023161"/>
    </source>
</evidence>
<dbReference type="Gene3D" id="3.40.50.1010">
    <property type="entry name" value="5'-nuclease"/>
    <property type="match status" value="1"/>
</dbReference>
<dbReference type="SUPFAM" id="SSF48452">
    <property type="entry name" value="TPR-like"/>
    <property type="match status" value="1"/>
</dbReference>
<evidence type="ECO:0000259" key="2">
    <source>
        <dbReference type="Pfam" id="PF10373"/>
    </source>
</evidence>
<dbReference type="InterPro" id="IPR018834">
    <property type="entry name" value="DNA/RNA-bd_Est1-type"/>
</dbReference>
<sequence>MDVRLALMNKLRQVAGEITSSKGLALLARNLCMLESLRLSSSAPQIGYTCDSRRTTDDTALTPPAQDKLGVNDKSQLLRNQMDETYFSCETLSWELNNRLSTGNEIEKYFDANTIGLSAKLRSMYESIILGDPQCLANDAERLMWQHCFQQFFDPISRNATRLKAEQLRKAMELLHIASNYYFCLIRKVAKVGSASAEEIVLSVPTSLRWNNTEYESQDAFVVEMIYRMYIHMGDIVRYRSAIFPTVVYRAYPTAEKLYQYALSLKPNESIPFSRLGMLCSSVGRPIEAACYHLRGSRTKERPEVSSQYFSLLLTENERHYYLSAEERKGTDKRKTGEHVSEAFIYSTLRVARYLYSNTAESQDCQLPSMVEENIQLLNLCFQLLLKRRFNGFVYCDISSSTIISLITMQMELIELLEEKGSKKRLVAERWLLSVFHCVVDLTVRIVARMYSSIPSVTDFKSSYPNAFTNCSSTSATPTLGSRKVKESQLLTASGNITAKMANGNDNDLAKVACVTVLRKLRALHQIPWLKVLKVICNWLQLHPEELRSMDAGSWARFVSLVNLLPTEFELSDVYARYKKIAKELSGLFYLPLSEWEQEVSLPEDACVFEVLKLNLHQGIVTRRMSDTTACFLRVCCLRKYAHEFMRHTFTGLQMDNWTLKFVPPDSINGGATKVPSLPTMKSPENLPQDNIAYDGAIRSRQSHYDRSAVYSRPTTFLIVDVLSLCSKLSFMKELVQSNEFTVVICISVTDQLHEWKAGMLSARQAIAWIEYEWVHSNRALMVRTSDSCSEKWEGELADVTLELVRMYDLLIKKPPYPMHRVLLITDYSSNSEEFKRIYAQAKEYSVQDIDVRNVCDFYAEWIKKEY</sequence>
<keyword evidence="5" id="KW-1185">Reference proteome</keyword>
<proteinExistence type="predicted"/>
<accession>A0A085NH67</accession>
<dbReference type="AlphaFoldDB" id="A0A085NH67"/>